<evidence type="ECO:0000313" key="1">
    <source>
        <dbReference type="EMBL" id="KAK6923439.1"/>
    </source>
</evidence>
<dbReference type="InterPro" id="IPR021916">
    <property type="entry name" value="DUF3527"/>
</dbReference>
<dbReference type="Pfam" id="PF12043">
    <property type="entry name" value="DUF3527"/>
    <property type="match status" value="1"/>
</dbReference>
<name>A0AAN8UZ23_9MAGN</name>
<sequence>MINMQDYSGSNLNAVRKTNLLASTIPPNLELAAIILKEYLHDSRQEAEVGGRGLKFLKKVGVKQTNVSKDNSVPTEISRNSGDCSTSVEFWSLQVCMVGHKPEMGARLVLLIDGDLVDIATAVARTLVSHSKRSIQK</sequence>
<reference evidence="1 2" key="1">
    <citation type="submission" date="2023-12" db="EMBL/GenBank/DDBJ databases">
        <title>A high-quality genome assembly for Dillenia turbinata (Dilleniales).</title>
        <authorList>
            <person name="Chanderbali A."/>
        </authorList>
    </citation>
    <scope>NUCLEOTIDE SEQUENCE [LARGE SCALE GENOMIC DNA]</scope>
    <source>
        <strain evidence="1">LSX21</strain>
        <tissue evidence="1">Leaf</tissue>
    </source>
</reference>
<protein>
    <submittedName>
        <fullName evidence="1">Uncharacterized protein</fullName>
    </submittedName>
</protein>
<accession>A0AAN8UZ23</accession>
<gene>
    <name evidence="1" type="ORF">RJ641_011743</name>
</gene>
<dbReference type="Proteomes" id="UP001370490">
    <property type="component" value="Unassembled WGS sequence"/>
</dbReference>
<comment type="caution">
    <text evidence="1">The sequence shown here is derived from an EMBL/GenBank/DDBJ whole genome shotgun (WGS) entry which is preliminary data.</text>
</comment>
<proteinExistence type="predicted"/>
<dbReference type="AlphaFoldDB" id="A0AAN8UZ23"/>
<organism evidence="1 2">
    <name type="scientific">Dillenia turbinata</name>
    <dbReference type="NCBI Taxonomy" id="194707"/>
    <lineage>
        <taxon>Eukaryota</taxon>
        <taxon>Viridiplantae</taxon>
        <taxon>Streptophyta</taxon>
        <taxon>Embryophyta</taxon>
        <taxon>Tracheophyta</taxon>
        <taxon>Spermatophyta</taxon>
        <taxon>Magnoliopsida</taxon>
        <taxon>eudicotyledons</taxon>
        <taxon>Gunneridae</taxon>
        <taxon>Pentapetalae</taxon>
        <taxon>Dilleniales</taxon>
        <taxon>Dilleniaceae</taxon>
        <taxon>Dillenia</taxon>
    </lineage>
</organism>
<evidence type="ECO:0000313" key="2">
    <source>
        <dbReference type="Proteomes" id="UP001370490"/>
    </source>
</evidence>
<dbReference type="EMBL" id="JBAMMX010000018">
    <property type="protein sequence ID" value="KAK6923439.1"/>
    <property type="molecule type" value="Genomic_DNA"/>
</dbReference>
<keyword evidence="2" id="KW-1185">Reference proteome</keyword>